<dbReference type="InterPro" id="IPR050173">
    <property type="entry name" value="ABC_transporter_C-like"/>
</dbReference>
<dbReference type="CDD" id="cd03244">
    <property type="entry name" value="ABCC_MRP_domain2"/>
    <property type="match status" value="1"/>
</dbReference>
<comment type="subcellular location">
    <subcellularLocation>
        <location evidence="1">Membrane</location>
        <topology evidence="1">Multi-pass membrane protein</topology>
    </subcellularLocation>
</comment>
<accession>A0A834IBU9</accession>
<keyword evidence="10" id="KW-1185">Reference proteome</keyword>
<dbReference type="InterPro" id="IPR003439">
    <property type="entry name" value="ABC_transporter-like_ATP-bd"/>
</dbReference>
<evidence type="ECO:0000256" key="5">
    <source>
        <dbReference type="ARBA" id="ARBA00022840"/>
    </source>
</evidence>
<keyword evidence="2" id="KW-0813">Transport</keyword>
<dbReference type="OrthoDB" id="6500128at2759"/>
<keyword evidence="4" id="KW-0547">Nucleotide-binding</keyword>
<gene>
    <name evidence="9" type="ORF">GWI33_010882</name>
</gene>
<evidence type="ECO:0000256" key="3">
    <source>
        <dbReference type="ARBA" id="ARBA00022692"/>
    </source>
</evidence>
<organism evidence="9 10">
    <name type="scientific">Rhynchophorus ferrugineus</name>
    <name type="common">Red palm weevil</name>
    <name type="synonym">Curculio ferrugineus</name>
    <dbReference type="NCBI Taxonomy" id="354439"/>
    <lineage>
        <taxon>Eukaryota</taxon>
        <taxon>Metazoa</taxon>
        <taxon>Ecdysozoa</taxon>
        <taxon>Arthropoda</taxon>
        <taxon>Hexapoda</taxon>
        <taxon>Insecta</taxon>
        <taxon>Pterygota</taxon>
        <taxon>Neoptera</taxon>
        <taxon>Endopterygota</taxon>
        <taxon>Coleoptera</taxon>
        <taxon>Polyphaga</taxon>
        <taxon>Cucujiformia</taxon>
        <taxon>Curculionidae</taxon>
        <taxon>Dryophthorinae</taxon>
        <taxon>Rhynchophorus</taxon>
    </lineage>
</organism>
<dbReference type="PANTHER" id="PTHR24223:SF448">
    <property type="entry name" value="FI20146P1-RELATED"/>
    <property type="match status" value="1"/>
</dbReference>
<dbReference type="FunFam" id="3.40.50.300:FF:000163">
    <property type="entry name" value="Multidrug resistance-associated protein member 4"/>
    <property type="match status" value="1"/>
</dbReference>
<dbReference type="InterPro" id="IPR036640">
    <property type="entry name" value="ABC1_TM_sf"/>
</dbReference>
<evidence type="ECO:0000256" key="6">
    <source>
        <dbReference type="ARBA" id="ARBA00022989"/>
    </source>
</evidence>
<dbReference type="SUPFAM" id="SSF90123">
    <property type="entry name" value="ABC transporter transmembrane region"/>
    <property type="match status" value="1"/>
</dbReference>
<dbReference type="InterPro" id="IPR027417">
    <property type="entry name" value="P-loop_NTPase"/>
</dbReference>
<keyword evidence="5" id="KW-0067">ATP-binding</keyword>
<keyword evidence="6" id="KW-1133">Transmembrane helix</keyword>
<dbReference type="Gene3D" id="3.40.50.300">
    <property type="entry name" value="P-loop containing nucleotide triphosphate hydrolases"/>
    <property type="match status" value="1"/>
</dbReference>
<dbReference type="PROSITE" id="PS50893">
    <property type="entry name" value="ABC_TRANSPORTER_2"/>
    <property type="match status" value="1"/>
</dbReference>
<dbReference type="GO" id="GO:0042626">
    <property type="term" value="F:ATPase-coupled transmembrane transporter activity"/>
    <property type="evidence" value="ECO:0007669"/>
    <property type="project" value="TreeGrafter"/>
</dbReference>
<keyword evidence="3" id="KW-0812">Transmembrane</keyword>
<evidence type="ECO:0000256" key="1">
    <source>
        <dbReference type="ARBA" id="ARBA00004141"/>
    </source>
</evidence>
<evidence type="ECO:0000256" key="2">
    <source>
        <dbReference type="ARBA" id="ARBA00022448"/>
    </source>
</evidence>
<keyword evidence="7" id="KW-0472">Membrane</keyword>
<dbReference type="Pfam" id="PF00005">
    <property type="entry name" value="ABC_tran"/>
    <property type="match status" value="1"/>
</dbReference>
<dbReference type="PANTHER" id="PTHR24223">
    <property type="entry name" value="ATP-BINDING CASSETTE SUB-FAMILY C"/>
    <property type="match status" value="1"/>
</dbReference>
<dbReference type="EMBL" id="JAACXV010008292">
    <property type="protein sequence ID" value="KAF7276142.1"/>
    <property type="molecule type" value="Genomic_DNA"/>
</dbReference>
<dbReference type="Proteomes" id="UP000625711">
    <property type="component" value="Unassembled WGS sequence"/>
</dbReference>
<evidence type="ECO:0000256" key="7">
    <source>
        <dbReference type="ARBA" id="ARBA00023136"/>
    </source>
</evidence>
<dbReference type="SUPFAM" id="SSF52540">
    <property type="entry name" value="P-loop containing nucleoside triphosphate hydrolases"/>
    <property type="match status" value="1"/>
</dbReference>
<evidence type="ECO:0000313" key="10">
    <source>
        <dbReference type="Proteomes" id="UP000625711"/>
    </source>
</evidence>
<dbReference type="GO" id="GO:0016020">
    <property type="term" value="C:membrane"/>
    <property type="evidence" value="ECO:0007669"/>
    <property type="project" value="UniProtKB-SubCell"/>
</dbReference>
<feature type="non-terminal residue" evidence="9">
    <location>
        <position position="1"/>
    </location>
</feature>
<feature type="domain" description="ABC transporter" evidence="8">
    <location>
        <begin position="65"/>
        <end position="293"/>
    </location>
</feature>
<name>A0A834IBU9_RHYFE</name>
<reference evidence="9" key="1">
    <citation type="submission" date="2020-08" db="EMBL/GenBank/DDBJ databases">
        <title>Genome sequencing and assembly of the red palm weevil Rhynchophorus ferrugineus.</title>
        <authorList>
            <person name="Dias G.B."/>
            <person name="Bergman C.M."/>
            <person name="Manee M."/>
        </authorList>
    </citation>
    <scope>NUCLEOTIDE SEQUENCE</scope>
    <source>
        <strain evidence="9">AA-2017</strain>
        <tissue evidence="9">Whole larva</tissue>
    </source>
</reference>
<dbReference type="GO" id="GO:0005524">
    <property type="term" value="F:ATP binding"/>
    <property type="evidence" value="ECO:0007669"/>
    <property type="project" value="UniProtKB-KW"/>
</dbReference>
<dbReference type="InterPro" id="IPR003593">
    <property type="entry name" value="AAA+_ATPase"/>
</dbReference>
<protein>
    <recommendedName>
        <fullName evidence="8">ABC transporter domain-containing protein</fullName>
    </recommendedName>
</protein>
<dbReference type="GO" id="GO:0016887">
    <property type="term" value="F:ATP hydrolysis activity"/>
    <property type="evidence" value="ECO:0007669"/>
    <property type="project" value="InterPro"/>
</dbReference>
<comment type="caution">
    <text evidence="9">The sequence shown here is derived from an EMBL/GenBank/DDBJ whole genome shotgun (WGS) entry which is preliminary data.</text>
</comment>
<evidence type="ECO:0000259" key="8">
    <source>
        <dbReference type="PROSITE" id="PS50893"/>
    </source>
</evidence>
<sequence length="297" mass="33123">AVIGDVGLAITQSMMLTGLFQYGVRMWADIENKMTSIERVFEYVNIPTELSNASAIANWPAAGKIIYDNVTVLNYNDQEILKNISFKIDPGEKVGIVGRTGAGKTTLVSALYRLHKSKGNILIDDVDITQINLELLRENIGIIPQDSTLFTGTIRSNVDPKAKFTDAELWNAIETLNLSPVVKSLDQIVLPNGINFSSAEKQLICLSRALLYKSKILILDEVTSSNDGNIDELMRSIIKNYFKDITVMVIAHKLETILYMDKVMVIDQGLLVEYDQPETLLNNHNSQFHKMIESTGL</sequence>
<evidence type="ECO:0000313" key="9">
    <source>
        <dbReference type="EMBL" id="KAF7276142.1"/>
    </source>
</evidence>
<dbReference type="Gene3D" id="1.20.1560.10">
    <property type="entry name" value="ABC transporter type 1, transmembrane domain"/>
    <property type="match status" value="1"/>
</dbReference>
<dbReference type="AlphaFoldDB" id="A0A834IBU9"/>
<dbReference type="SMART" id="SM00382">
    <property type="entry name" value="AAA"/>
    <property type="match status" value="1"/>
</dbReference>
<proteinExistence type="predicted"/>
<evidence type="ECO:0000256" key="4">
    <source>
        <dbReference type="ARBA" id="ARBA00022741"/>
    </source>
</evidence>